<protein>
    <submittedName>
        <fullName evidence="1">Uncharacterized protein</fullName>
    </submittedName>
</protein>
<keyword evidence="2" id="KW-1185">Reference proteome</keyword>
<reference evidence="1" key="1">
    <citation type="submission" date="2020-10" db="EMBL/GenBank/DDBJ databases">
        <title>The Isolation and Genome Sequence of a Novel Cyanophage S-H9-1 from the Yellow Sea, China.</title>
        <authorList>
            <person name="Jiang T."/>
        </authorList>
    </citation>
    <scope>NUCLEOTIDE SEQUENCE</scope>
</reference>
<dbReference type="EMBL" id="MW117966">
    <property type="protein sequence ID" value="QPB08134.1"/>
    <property type="molecule type" value="Genomic_DNA"/>
</dbReference>
<name>A0A873WST0_9CAUD</name>
<evidence type="ECO:0000313" key="1">
    <source>
        <dbReference type="EMBL" id="QPB08134.1"/>
    </source>
</evidence>
<accession>A0A873WST0</accession>
<dbReference type="KEGG" id="vg:77945733"/>
<dbReference type="GeneID" id="77945733"/>
<proteinExistence type="predicted"/>
<evidence type="ECO:0000313" key="2">
    <source>
        <dbReference type="Proteomes" id="UP000663288"/>
    </source>
</evidence>
<dbReference type="RefSeq" id="YP_010669550.1">
    <property type="nucleotide sequence ID" value="NC_070961.1"/>
</dbReference>
<organism evidence="1 2">
    <name type="scientific">Synechococcus phage S-H9-1</name>
    <dbReference type="NCBI Taxonomy" id="2783674"/>
    <lineage>
        <taxon>Viruses</taxon>
        <taxon>Duplodnaviria</taxon>
        <taxon>Heunggongvirae</taxon>
        <taxon>Uroviricota</taxon>
        <taxon>Caudoviricetes</taxon>
        <taxon>Pantevenvirales</taxon>
        <taxon>Kyanoviridae</taxon>
        <taxon>Scyllavirus</taxon>
        <taxon>Scyllavirus aitchnine</taxon>
    </lineage>
</organism>
<sequence>MGKGVNIIHTNCDPELAQDRSLPHTAYLVEFDDGNGVVYDIVTAGKRVEIFDYYWDKYRNVISMRQTEGRTNPKLWQDPKKKKK</sequence>
<dbReference type="Proteomes" id="UP000663288">
    <property type="component" value="Segment"/>
</dbReference>